<dbReference type="CDD" id="cd02966">
    <property type="entry name" value="TlpA_like_family"/>
    <property type="match status" value="1"/>
</dbReference>
<evidence type="ECO:0000313" key="7">
    <source>
        <dbReference type="EMBL" id="RZS41284.1"/>
    </source>
</evidence>
<dbReference type="Pfam" id="PF00578">
    <property type="entry name" value="AhpC-TSA"/>
    <property type="match status" value="1"/>
</dbReference>
<dbReference type="Gene3D" id="3.40.30.10">
    <property type="entry name" value="Glutaredoxin"/>
    <property type="match status" value="1"/>
</dbReference>
<dbReference type="GO" id="GO:0016209">
    <property type="term" value="F:antioxidant activity"/>
    <property type="evidence" value="ECO:0007669"/>
    <property type="project" value="InterPro"/>
</dbReference>
<keyword evidence="8" id="KW-1185">Reference proteome</keyword>
<dbReference type="InterPro" id="IPR013766">
    <property type="entry name" value="Thioredoxin_domain"/>
</dbReference>
<gene>
    <name evidence="7" type="ORF">EV193_103606</name>
</gene>
<dbReference type="EMBL" id="SGWQ01000003">
    <property type="protein sequence ID" value="RZS41284.1"/>
    <property type="molecule type" value="Genomic_DNA"/>
</dbReference>
<comment type="subcellular location">
    <subcellularLocation>
        <location evidence="1">Cell envelope</location>
    </subcellularLocation>
</comment>
<dbReference type="PROSITE" id="PS51352">
    <property type="entry name" value="THIOREDOXIN_2"/>
    <property type="match status" value="1"/>
</dbReference>
<dbReference type="InterPro" id="IPR000866">
    <property type="entry name" value="AhpC/TSA"/>
</dbReference>
<proteinExistence type="predicted"/>
<dbReference type="Proteomes" id="UP000294257">
    <property type="component" value="Unassembled WGS sequence"/>
</dbReference>
<dbReference type="GO" id="GO:0016853">
    <property type="term" value="F:isomerase activity"/>
    <property type="evidence" value="ECO:0007669"/>
    <property type="project" value="UniProtKB-KW"/>
</dbReference>
<accession>A0A4Q7KWX0</accession>
<evidence type="ECO:0000256" key="3">
    <source>
        <dbReference type="ARBA" id="ARBA00022968"/>
    </source>
</evidence>
<keyword evidence="4" id="KW-1015">Disulfide bond</keyword>
<evidence type="ECO:0000256" key="4">
    <source>
        <dbReference type="ARBA" id="ARBA00023157"/>
    </source>
</evidence>
<sequence>MIAGLVLAVAAVVALWPRDSGEPSPTVSAPPPGPDITTARAAAALPGCQVGPGGPAELRGASAMCLGDGSTVDSAAALGGRPVLLNVWATWCQPCREELPVLAAYAAEPNAVPVVTLAVESKPADSLDLLAALGVRLPTLHDGDGSVRRALRVPAGLPASYLITADGTVKRITDPLVFRSTAAVREAVARDLGGAR</sequence>
<dbReference type="AlphaFoldDB" id="A0A4Q7KWX0"/>
<organism evidence="7 8">
    <name type="scientific">Herbihabitans rhizosphaerae</name>
    <dbReference type="NCBI Taxonomy" id="1872711"/>
    <lineage>
        <taxon>Bacteria</taxon>
        <taxon>Bacillati</taxon>
        <taxon>Actinomycetota</taxon>
        <taxon>Actinomycetes</taxon>
        <taxon>Pseudonocardiales</taxon>
        <taxon>Pseudonocardiaceae</taxon>
        <taxon>Herbihabitans</taxon>
    </lineage>
</organism>
<evidence type="ECO:0000256" key="1">
    <source>
        <dbReference type="ARBA" id="ARBA00004196"/>
    </source>
</evidence>
<reference evidence="7 8" key="1">
    <citation type="submission" date="2019-02" db="EMBL/GenBank/DDBJ databases">
        <title>Genomic Encyclopedia of Type Strains, Phase IV (KMG-IV): sequencing the most valuable type-strain genomes for metagenomic binning, comparative biology and taxonomic classification.</title>
        <authorList>
            <person name="Goeker M."/>
        </authorList>
    </citation>
    <scope>NUCLEOTIDE SEQUENCE [LARGE SCALE GENOMIC DNA]</scope>
    <source>
        <strain evidence="7 8">DSM 101727</strain>
    </source>
</reference>
<feature type="domain" description="Thioredoxin" evidence="6">
    <location>
        <begin position="18"/>
        <end position="193"/>
    </location>
</feature>
<protein>
    <submittedName>
        <fullName evidence="7">Thiol-disulfide isomerase/thioredoxin</fullName>
    </submittedName>
</protein>
<name>A0A4Q7KWX0_9PSEU</name>
<evidence type="ECO:0000256" key="5">
    <source>
        <dbReference type="ARBA" id="ARBA00023284"/>
    </source>
</evidence>
<keyword evidence="7" id="KW-0413">Isomerase</keyword>
<dbReference type="GO" id="GO:0017004">
    <property type="term" value="P:cytochrome complex assembly"/>
    <property type="evidence" value="ECO:0007669"/>
    <property type="project" value="UniProtKB-KW"/>
</dbReference>
<dbReference type="GO" id="GO:0016491">
    <property type="term" value="F:oxidoreductase activity"/>
    <property type="evidence" value="ECO:0007669"/>
    <property type="project" value="InterPro"/>
</dbReference>
<keyword evidence="3" id="KW-0735">Signal-anchor</keyword>
<evidence type="ECO:0000259" key="6">
    <source>
        <dbReference type="PROSITE" id="PS51352"/>
    </source>
</evidence>
<dbReference type="SUPFAM" id="SSF52833">
    <property type="entry name" value="Thioredoxin-like"/>
    <property type="match status" value="1"/>
</dbReference>
<dbReference type="PANTHER" id="PTHR42852:SF6">
    <property type="entry name" value="THIOL:DISULFIDE INTERCHANGE PROTEIN DSBE"/>
    <property type="match status" value="1"/>
</dbReference>
<keyword evidence="2" id="KW-0201">Cytochrome c-type biogenesis</keyword>
<dbReference type="PANTHER" id="PTHR42852">
    <property type="entry name" value="THIOL:DISULFIDE INTERCHANGE PROTEIN DSBE"/>
    <property type="match status" value="1"/>
</dbReference>
<keyword evidence="3" id="KW-0812">Transmembrane</keyword>
<keyword evidence="5" id="KW-0676">Redox-active center</keyword>
<dbReference type="InterPro" id="IPR036249">
    <property type="entry name" value="Thioredoxin-like_sf"/>
</dbReference>
<dbReference type="InterPro" id="IPR050553">
    <property type="entry name" value="Thioredoxin_ResA/DsbE_sf"/>
</dbReference>
<evidence type="ECO:0000313" key="8">
    <source>
        <dbReference type="Proteomes" id="UP000294257"/>
    </source>
</evidence>
<comment type="caution">
    <text evidence="7">The sequence shown here is derived from an EMBL/GenBank/DDBJ whole genome shotgun (WGS) entry which is preliminary data.</text>
</comment>
<dbReference type="GO" id="GO:0030313">
    <property type="term" value="C:cell envelope"/>
    <property type="evidence" value="ECO:0007669"/>
    <property type="project" value="UniProtKB-SubCell"/>
</dbReference>
<evidence type="ECO:0000256" key="2">
    <source>
        <dbReference type="ARBA" id="ARBA00022748"/>
    </source>
</evidence>